<sequence length="233" mass="27000">HNQDMLIADSIASINSYNIKLKNDFVVRKLTAELISTEAAANVRQSGCITKCRKMYDQCYRIIFRYPFVLKPQLMLRLCLNQQKRSRLVSVERWNRGKESKRVLLLFGTALICMVIFLIRAGQIMLTYQNEVEQFSKMYSRFEGVQMPVLSVSWIMIMLAVILTAAGALVSALEGKAEISLQNRADIMMLTWYYSCLDNHISEKEILRTFPKKMRRAFLNYVDSRSLNNLSDE</sequence>
<evidence type="ECO:0000256" key="1">
    <source>
        <dbReference type="SAM" id="Phobius"/>
    </source>
</evidence>
<proteinExistence type="predicted"/>
<comment type="caution">
    <text evidence="2">The sequence shown here is derived from an EMBL/GenBank/DDBJ whole genome shotgun (WGS) entry which is preliminary data.</text>
</comment>
<dbReference type="RefSeq" id="WP_277272244.1">
    <property type="nucleotide sequence ID" value="NZ_DYXE01000072.1"/>
</dbReference>
<organism evidence="2 3">
    <name type="scientific">Merdimonas faecis</name>
    <dbReference type="NCBI Taxonomy" id="1653435"/>
    <lineage>
        <taxon>Bacteria</taxon>
        <taxon>Bacillati</taxon>
        <taxon>Bacillota</taxon>
        <taxon>Clostridia</taxon>
        <taxon>Lachnospirales</taxon>
        <taxon>Lachnospiraceae</taxon>
        <taxon>Merdimonas</taxon>
    </lineage>
</organism>
<name>A0A9D3AJD1_9FIRM</name>
<feature type="non-terminal residue" evidence="2">
    <location>
        <position position="1"/>
    </location>
</feature>
<feature type="transmembrane region" description="Helical" evidence="1">
    <location>
        <begin position="148"/>
        <end position="173"/>
    </location>
</feature>
<reference evidence="2" key="2">
    <citation type="submission" date="2021-09" db="EMBL/GenBank/DDBJ databases">
        <authorList>
            <person name="Gilroy R."/>
        </authorList>
    </citation>
    <scope>NUCLEOTIDE SEQUENCE</scope>
    <source>
        <strain evidence="2">USAMLcec4-12693</strain>
    </source>
</reference>
<keyword evidence="1" id="KW-0812">Transmembrane</keyword>
<reference evidence="2" key="1">
    <citation type="journal article" date="2021" name="PeerJ">
        <title>Extensive microbial diversity within the chicken gut microbiome revealed by metagenomics and culture.</title>
        <authorList>
            <person name="Gilroy R."/>
            <person name="Ravi A."/>
            <person name="Getino M."/>
            <person name="Pursley I."/>
            <person name="Horton D.L."/>
            <person name="Alikhan N.F."/>
            <person name="Baker D."/>
            <person name="Gharbi K."/>
            <person name="Hall N."/>
            <person name="Watson M."/>
            <person name="Adriaenssens E.M."/>
            <person name="Foster-Nyarko E."/>
            <person name="Jarju S."/>
            <person name="Secka A."/>
            <person name="Antonio M."/>
            <person name="Oren A."/>
            <person name="Chaudhuri R.R."/>
            <person name="La Ragione R."/>
            <person name="Hildebrand F."/>
            <person name="Pallen M.J."/>
        </authorList>
    </citation>
    <scope>NUCLEOTIDE SEQUENCE</scope>
    <source>
        <strain evidence="2">USAMLcec4-12693</strain>
    </source>
</reference>
<dbReference type="EMBL" id="DYXE01000072">
    <property type="protein sequence ID" value="HJH50220.1"/>
    <property type="molecule type" value="Genomic_DNA"/>
</dbReference>
<evidence type="ECO:0000313" key="2">
    <source>
        <dbReference type="EMBL" id="HJH50220.1"/>
    </source>
</evidence>
<gene>
    <name evidence="2" type="ORF">K8V39_08155</name>
</gene>
<dbReference type="Proteomes" id="UP000813420">
    <property type="component" value="Unassembled WGS sequence"/>
</dbReference>
<keyword evidence="1" id="KW-1133">Transmembrane helix</keyword>
<feature type="transmembrane region" description="Helical" evidence="1">
    <location>
        <begin position="103"/>
        <end position="128"/>
    </location>
</feature>
<accession>A0A9D3AJD1</accession>
<evidence type="ECO:0000313" key="3">
    <source>
        <dbReference type="Proteomes" id="UP000813420"/>
    </source>
</evidence>
<keyword evidence="1" id="KW-0472">Membrane</keyword>
<dbReference type="AlphaFoldDB" id="A0A9D3AJD1"/>
<protein>
    <submittedName>
        <fullName evidence="2">Uncharacterized protein</fullName>
    </submittedName>
</protein>